<accession>A0A2I9DM64</accession>
<dbReference type="Proteomes" id="UP000236569">
    <property type="component" value="Unassembled WGS sequence"/>
</dbReference>
<dbReference type="InterPro" id="IPR050738">
    <property type="entry name" value="Sulfatase"/>
</dbReference>
<dbReference type="SUPFAM" id="SSF53649">
    <property type="entry name" value="Alkaline phosphatase-like"/>
    <property type="match status" value="1"/>
</dbReference>
<dbReference type="Pfam" id="PF00884">
    <property type="entry name" value="Sulfatase"/>
    <property type="match status" value="1"/>
</dbReference>
<dbReference type="GO" id="GO:0004065">
    <property type="term" value="F:arylsulfatase activity"/>
    <property type="evidence" value="ECO:0007669"/>
    <property type="project" value="TreeGrafter"/>
</dbReference>
<comment type="caution">
    <text evidence="4">The sequence shown here is derived from an EMBL/GenBank/DDBJ whole genome shotgun (WGS) entry which is preliminary data.</text>
</comment>
<dbReference type="RefSeq" id="WP_103129492.1">
    <property type="nucleotide sequence ID" value="NZ_BFAG01000007.1"/>
</dbReference>
<dbReference type="EMBL" id="BFAG01000007">
    <property type="protein sequence ID" value="GBF06091.1"/>
    <property type="molecule type" value="Genomic_DNA"/>
</dbReference>
<dbReference type="PANTHER" id="PTHR42693:SF53">
    <property type="entry name" value="ENDO-4-O-SULFATASE"/>
    <property type="match status" value="1"/>
</dbReference>
<dbReference type="OrthoDB" id="9762324at2"/>
<name>A0A2I9DM64_9DEIO</name>
<organism evidence="4 5">
    <name type="scientific">Deinococcus aerius</name>
    <dbReference type="NCBI Taxonomy" id="200253"/>
    <lineage>
        <taxon>Bacteria</taxon>
        <taxon>Thermotogati</taxon>
        <taxon>Deinococcota</taxon>
        <taxon>Deinococci</taxon>
        <taxon>Deinococcales</taxon>
        <taxon>Deinococcaceae</taxon>
        <taxon>Deinococcus</taxon>
    </lineage>
</organism>
<evidence type="ECO:0000256" key="1">
    <source>
        <dbReference type="ARBA" id="ARBA00008779"/>
    </source>
</evidence>
<proteinExistence type="inferred from homology"/>
<evidence type="ECO:0000313" key="5">
    <source>
        <dbReference type="Proteomes" id="UP000236569"/>
    </source>
</evidence>
<dbReference type="InterPro" id="IPR017850">
    <property type="entry name" value="Alkaline_phosphatase_core_sf"/>
</dbReference>
<keyword evidence="5" id="KW-1185">Reference proteome</keyword>
<dbReference type="Gene3D" id="3.40.720.10">
    <property type="entry name" value="Alkaline Phosphatase, subunit A"/>
    <property type="match status" value="1"/>
</dbReference>
<evidence type="ECO:0000259" key="3">
    <source>
        <dbReference type="Pfam" id="PF00884"/>
    </source>
</evidence>
<evidence type="ECO:0000256" key="2">
    <source>
        <dbReference type="ARBA" id="ARBA00022801"/>
    </source>
</evidence>
<comment type="similarity">
    <text evidence="1">Belongs to the sulfatase family.</text>
</comment>
<protein>
    <submittedName>
        <fullName evidence="4">Sulfatase</fullName>
    </submittedName>
</protein>
<reference evidence="5" key="1">
    <citation type="submission" date="2018-01" db="EMBL/GenBank/DDBJ databases">
        <title>Draft Genome Sequence of the Radioresistant Bacterium Deinococcus aerius TR0125, Isolated from the Higher Atmosphere above Japan.</title>
        <authorList>
            <person name="Satoh K."/>
            <person name="Arai H."/>
            <person name="Sanzen T."/>
            <person name="Kawaguchi Y."/>
            <person name="Hayashi H."/>
            <person name="Yokobori S."/>
            <person name="Yamagishi A."/>
            <person name="Oono Y."/>
            <person name="Narumi I."/>
        </authorList>
    </citation>
    <scope>NUCLEOTIDE SEQUENCE [LARGE SCALE GENOMIC DNA]</scope>
    <source>
        <strain evidence="5">TR0125</strain>
    </source>
</reference>
<evidence type="ECO:0000313" key="4">
    <source>
        <dbReference type="EMBL" id="GBF06091.1"/>
    </source>
</evidence>
<dbReference type="AlphaFoldDB" id="A0A2I9DM64"/>
<gene>
    <name evidence="4" type="ORF">DAERI_070089</name>
</gene>
<dbReference type="InterPro" id="IPR000917">
    <property type="entry name" value="Sulfatase_N"/>
</dbReference>
<dbReference type="PANTHER" id="PTHR42693">
    <property type="entry name" value="ARYLSULFATASE FAMILY MEMBER"/>
    <property type="match status" value="1"/>
</dbReference>
<sequence length="467" mass="52245">MPPRPNILLINCHDLGTFLGCYGIPTVHTPHIDALAADGVRFGRMFCVAPQCSPSRAALFTGRYPHTNGVMGLTHANFAWDLHAGERHLAGLLREAGYHTALVGVHHELRHETMEQVARRCGFDEAVGEAANDDAPGDVMTGRALEVLRRRAGQDQPFYLQLGYYEPHRLTPKIREERDYLGFIGDYIEPDDSLGLSIPPYLSDTPGARAETAELQGAVRYLDACVGRVLRELRALGLEENTLILFTTDHGLSFPRAKGSLYDPGLEIAFIVRYPARGWTGGRVQGELLSNVDVVPTLLEALDLPAPPNVQGRSFLPVLDGEASPPRPEVFSEITFHDYYDPRRAVRTERFKLIVNFSAAPAFMNTSQSWRPRVDTEDPKYPMLAYHPLTELYDLTADPLERENLADRPEYREVHRALLARLFGWMRETRDPLLDGAVTSPLHWRAVEALREAEGGEVRVPFTVEHG</sequence>
<feature type="domain" description="Sulfatase N-terminal" evidence="3">
    <location>
        <begin position="5"/>
        <end position="303"/>
    </location>
</feature>
<keyword evidence="2" id="KW-0378">Hydrolase</keyword>
<dbReference type="CDD" id="cd16027">
    <property type="entry name" value="SGSH"/>
    <property type="match status" value="1"/>
</dbReference>